<sequence length="129" mass="14253">MEADQVALCDGSALSEVLGNTAQAVDWEQHRCSDGVLCEFRPRAEYKGRPIKPWIAKKAGARFVLRTMWLMGEDDSYPGEYALSTVDSCGGLMKRLALLGWQATMLLCCLTLKISRVGWSAVFRSVYGA</sequence>
<dbReference type="Proteomes" id="UP000019812">
    <property type="component" value="Unassembled WGS sequence"/>
</dbReference>
<gene>
    <name evidence="1" type="ORF">CAPSK01_001756</name>
</gene>
<reference evidence="1 2" key="1">
    <citation type="submission" date="2014-07" db="EMBL/GenBank/DDBJ databases">
        <title>Expanding our view of genomic diversity in Candidatus Accumulibacter clades.</title>
        <authorList>
            <person name="Skennerton C.T."/>
            <person name="Barr J.J."/>
            <person name="Slater F.R."/>
            <person name="Bond P.L."/>
            <person name="Tyson G.W."/>
        </authorList>
    </citation>
    <scope>NUCLEOTIDE SEQUENCE [LARGE SCALE GENOMIC DNA]</scope>
    <source>
        <strain evidence="2">SK-01</strain>
    </source>
</reference>
<dbReference type="AlphaFoldDB" id="A0A084Y2F7"/>
<evidence type="ECO:0000313" key="1">
    <source>
        <dbReference type="EMBL" id="KFB68901.1"/>
    </source>
</evidence>
<proteinExistence type="predicted"/>
<dbReference type="RefSeq" id="WP_034924745.1">
    <property type="nucleotide sequence ID" value="NZ_JDSS02000019.1"/>
</dbReference>
<name>A0A084Y2F7_9PROT</name>
<comment type="caution">
    <text evidence="1">The sequence shown here is derived from an EMBL/GenBank/DDBJ whole genome shotgun (WGS) entry which is preliminary data.</text>
</comment>
<accession>A0A084Y2F7</accession>
<organism evidence="1 2">
    <name type="scientific">Candidatus Accumulibacter vicinus</name>
    <dbReference type="NCBI Taxonomy" id="2954382"/>
    <lineage>
        <taxon>Bacteria</taxon>
        <taxon>Pseudomonadati</taxon>
        <taxon>Pseudomonadota</taxon>
        <taxon>Betaproteobacteria</taxon>
        <taxon>Candidatus Accumulibacter</taxon>
    </lineage>
</organism>
<evidence type="ECO:0000313" key="2">
    <source>
        <dbReference type="Proteomes" id="UP000019812"/>
    </source>
</evidence>
<dbReference type="EMBL" id="JDSS02000019">
    <property type="protein sequence ID" value="KFB68901.1"/>
    <property type="molecule type" value="Genomic_DNA"/>
</dbReference>
<protein>
    <submittedName>
        <fullName evidence="1">Uncharacterized protein</fullName>
    </submittedName>
</protein>
<dbReference type="STRING" id="1457154.CAPSK01_001756"/>